<dbReference type="OrthoDB" id="110175at2759"/>
<protein>
    <submittedName>
        <fullName evidence="2">Uncharacterized protein</fullName>
    </submittedName>
</protein>
<feature type="region of interest" description="Disordered" evidence="1">
    <location>
        <begin position="73"/>
        <end position="120"/>
    </location>
</feature>
<name>V9EPY4_PHYNI</name>
<evidence type="ECO:0000313" key="3">
    <source>
        <dbReference type="Proteomes" id="UP000018721"/>
    </source>
</evidence>
<keyword evidence="3" id="KW-1185">Reference proteome</keyword>
<proteinExistence type="predicted"/>
<dbReference type="AlphaFoldDB" id="V9EPY4"/>
<evidence type="ECO:0000256" key="1">
    <source>
        <dbReference type="SAM" id="MobiDB-lite"/>
    </source>
</evidence>
<feature type="compositionally biased region" description="Low complexity" evidence="1">
    <location>
        <begin position="73"/>
        <end position="100"/>
    </location>
</feature>
<dbReference type="Proteomes" id="UP000018721">
    <property type="component" value="Unassembled WGS sequence"/>
</dbReference>
<sequence>MTKSLLTPSFWSPVARTSTEAVNRPHDWNVLSRPHASSTITSEPMSKILVTPIFYSSVTATKPAVENELDNFTETTTSSSSAAPSSPTLLTLSSATESTPGYNSPTITTPVRSNSTSPTTRCRSRRAKLLLIPALPALTKTLATHECAISTPSNIVTSSSTDCQTPKLLTPAFVSSQEAIAAPTHRRRRLPVFCRITSRFE</sequence>
<accession>V9EPY4</accession>
<dbReference type="EMBL" id="ANIZ01002401">
    <property type="protein sequence ID" value="ETI40931.1"/>
    <property type="molecule type" value="Genomic_DNA"/>
</dbReference>
<dbReference type="HOGENOM" id="CLU_1362754_0_0_1"/>
<feature type="compositionally biased region" description="Polar residues" evidence="1">
    <location>
        <begin position="101"/>
        <end position="111"/>
    </location>
</feature>
<gene>
    <name evidence="2" type="ORF">F443_13769</name>
</gene>
<reference evidence="2 3" key="1">
    <citation type="submission" date="2013-11" db="EMBL/GenBank/DDBJ databases">
        <title>The Genome Sequence of Phytophthora parasitica P1569.</title>
        <authorList>
            <consortium name="The Broad Institute Genomics Platform"/>
            <person name="Russ C."/>
            <person name="Tyler B."/>
            <person name="Panabieres F."/>
            <person name="Shan W."/>
            <person name="Tripathy S."/>
            <person name="Grunwald N."/>
            <person name="Machado M."/>
            <person name="Johnson C.S."/>
            <person name="Arredondo F."/>
            <person name="Hong C."/>
            <person name="Coffey M."/>
            <person name="Young S.K."/>
            <person name="Zeng Q."/>
            <person name="Gargeya S."/>
            <person name="Fitzgerald M."/>
            <person name="Abouelleil A."/>
            <person name="Alvarado L."/>
            <person name="Chapman S.B."/>
            <person name="Gainer-Dewar J."/>
            <person name="Goldberg J."/>
            <person name="Griggs A."/>
            <person name="Gujja S."/>
            <person name="Hansen M."/>
            <person name="Howarth C."/>
            <person name="Imamovic A."/>
            <person name="Ireland A."/>
            <person name="Larimer J."/>
            <person name="McCowan C."/>
            <person name="Murphy C."/>
            <person name="Pearson M."/>
            <person name="Poon T.W."/>
            <person name="Priest M."/>
            <person name="Roberts A."/>
            <person name="Saif S."/>
            <person name="Shea T."/>
            <person name="Sykes S."/>
            <person name="Wortman J."/>
            <person name="Nusbaum C."/>
            <person name="Birren B."/>
        </authorList>
    </citation>
    <scope>NUCLEOTIDE SEQUENCE [LARGE SCALE GENOMIC DNA]</scope>
    <source>
        <strain evidence="2 3">P1569</strain>
    </source>
</reference>
<organism evidence="2 3">
    <name type="scientific">Phytophthora nicotianae P1569</name>
    <dbReference type="NCBI Taxonomy" id="1317065"/>
    <lineage>
        <taxon>Eukaryota</taxon>
        <taxon>Sar</taxon>
        <taxon>Stramenopiles</taxon>
        <taxon>Oomycota</taxon>
        <taxon>Peronosporomycetes</taxon>
        <taxon>Peronosporales</taxon>
        <taxon>Peronosporaceae</taxon>
        <taxon>Phytophthora</taxon>
    </lineage>
</organism>
<evidence type="ECO:0000313" key="2">
    <source>
        <dbReference type="EMBL" id="ETI40931.1"/>
    </source>
</evidence>
<comment type="caution">
    <text evidence="2">The sequence shown here is derived from an EMBL/GenBank/DDBJ whole genome shotgun (WGS) entry which is preliminary data.</text>
</comment>